<dbReference type="Pfam" id="PF00873">
    <property type="entry name" value="ACR_tran"/>
    <property type="match status" value="1"/>
</dbReference>
<gene>
    <name evidence="9" type="ORF">Nkreftii_003472</name>
</gene>
<dbReference type="Gene3D" id="3.30.2090.10">
    <property type="entry name" value="Multidrug efflux transporter AcrB TolC docking domain, DN and DC subdomains"/>
    <property type="match status" value="2"/>
</dbReference>
<feature type="transmembrane region" description="Helical" evidence="8">
    <location>
        <begin position="996"/>
        <end position="1019"/>
    </location>
</feature>
<protein>
    <submittedName>
        <fullName evidence="9">Cation efflux system protein CzcA</fullName>
    </submittedName>
</protein>
<feature type="transmembrane region" description="Helical" evidence="8">
    <location>
        <begin position="867"/>
        <end position="886"/>
    </location>
</feature>
<dbReference type="Gene3D" id="3.30.70.1430">
    <property type="entry name" value="Multidrug efflux transporter AcrB pore domain"/>
    <property type="match status" value="2"/>
</dbReference>
<comment type="subcellular location">
    <subcellularLocation>
        <location evidence="1">Cell membrane</location>
        <topology evidence="1">Multi-pass membrane protein</topology>
    </subcellularLocation>
</comment>
<name>A0A7S8FH01_9BACT</name>
<evidence type="ECO:0000256" key="2">
    <source>
        <dbReference type="ARBA" id="ARBA00010942"/>
    </source>
</evidence>
<dbReference type="Gene3D" id="3.30.70.1320">
    <property type="entry name" value="Multidrug efflux transporter AcrB pore domain like"/>
    <property type="match status" value="1"/>
</dbReference>
<keyword evidence="4" id="KW-1003">Cell membrane</keyword>
<dbReference type="AlphaFoldDB" id="A0A7S8FH01"/>
<evidence type="ECO:0000313" key="9">
    <source>
        <dbReference type="EMBL" id="QPD05698.1"/>
    </source>
</evidence>
<dbReference type="PRINTS" id="PR00702">
    <property type="entry name" value="ACRIFLAVINRP"/>
</dbReference>
<dbReference type="GO" id="GO:0008324">
    <property type="term" value="F:monoatomic cation transmembrane transporter activity"/>
    <property type="evidence" value="ECO:0007669"/>
    <property type="project" value="InterPro"/>
</dbReference>
<dbReference type="PANTHER" id="PTHR32063:SF24">
    <property type="entry name" value="CATION EFFLUX SYSTEM (ACRB_ACRD_ACRF FAMILY)"/>
    <property type="match status" value="1"/>
</dbReference>
<dbReference type="GO" id="GO:0042910">
    <property type="term" value="F:xenobiotic transmembrane transporter activity"/>
    <property type="evidence" value="ECO:0007669"/>
    <property type="project" value="TreeGrafter"/>
</dbReference>
<feature type="transmembrane region" description="Helical" evidence="8">
    <location>
        <begin position="361"/>
        <end position="379"/>
    </location>
</feature>
<keyword evidence="7 8" id="KW-0472">Membrane</keyword>
<proteinExistence type="inferred from homology"/>
<dbReference type="InterPro" id="IPR001036">
    <property type="entry name" value="Acrflvin-R"/>
</dbReference>
<evidence type="ECO:0000256" key="7">
    <source>
        <dbReference type="ARBA" id="ARBA00023136"/>
    </source>
</evidence>
<evidence type="ECO:0000256" key="1">
    <source>
        <dbReference type="ARBA" id="ARBA00004651"/>
    </source>
</evidence>
<evidence type="ECO:0000256" key="8">
    <source>
        <dbReference type="SAM" id="Phobius"/>
    </source>
</evidence>
<feature type="transmembrane region" description="Helical" evidence="8">
    <location>
        <begin position="522"/>
        <end position="552"/>
    </location>
</feature>
<dbReference type="SUPFAM" id="SSF82866">
    <property type="entry name" value="Multidrug efflux transporter AcrB transmembrane domain"/>
    <property type="match status" value="2"/>
</dbReference>
<dbReference type="PANTHER" id="PTHR32063">
    <property type="match status" value="1"/>
</dbReference>
<dbReference type="SUPFAM" id="SSF82693">
    <property type="entry name" value="Multidrug efflux transporter AcrB pore domain, PN1, PN2, PC1 and PC2 subdomains"/>
    <property type="match status" value="2"/>
</dbReference>
<dbReference type="InterPro" id="IPR004763">
    <property type="entry name" value="CusA-like"/>
</dbReference>
<evidence type="ECO:0000256" key="3">
    <source>
        <dbReference type="ARBA" id="ARBA00022448"/>
    </source>
</evidence>
<dbReference type="KEGG" id="nkf:Nkreftii_003472"/>
<accession>A0A7S8FH01</accession>
<evidence type="ECO:0000256" key="4">
    <source>
        <dbReference type="ARBA" id="ARBA00022475"/>
    </source>
</evidence>
<feature type="transmembrane region" description="Helical" evidence="8">
    <location>
        <begin position="963"/>
        <end position="984"/>
    </location>
</feature>
<feature type="transmembrane region" description="Helical" evidence="8">
    <location>
        <begin position="893"/>
        <end position="917"/>
    </location>
</feature>
<dbReference type="NCBIfam" id="TIGR00914">
    <property type="entry name" value="2A0601"/>
    <property type="match status" value="1"/>
</dbReference>
<comment type="similarity">
    <text evidence="2">Belongs to the resistance-nodulation-cell division (RND) (TC 2.A.6) family.</text>
</comment>
<feature type="transmembrane region" description="Helical" evidence="8">
    <location>
        <begin position="923"/>
        <end position="942"/>
    </location>
</feature>
<sequence>MMERLIRLSLEQRRIVLLAVAALMVGGVASFNHLPIDAFPDVTPVQVQVITRAPALAPPEIERLVTFPLEIELTNLPGKTELRSVSRFGISVITVVFKDTVDIYFARQLILERLVQARSQLPQGAEALLGPPSTGLSEVFMYLVESPSQNLRDLRTLHDWVIRPMLRAVPGLADVDTLGGLAKQYEVLVNPNRLTSLNLTLRQVQTAITENNQNAGGSYIEKGGDKLVVIGEGLARSSEDLEHIVVATHNGTPVYLRDVAQVRQGHAVRLGGVTRDGEGEVLEGIAVMLRGGNSREVVSAVKDKVALINQVLPAGVTVIPFYDRIELITQALDTVERALLEGAAVVILVLYLFLRNLRGALVVALTLPMATLATFLIMQRTGLSANLMSLGGLAISLGMIVDAAIVQVENVERHLSEQPEGGASLETLSERLPVVLRAVLEVRRPSLFGELIIALTFVPLLALEGIEGKMFVPLAVTVVIALLSSLVLSMTVVPVMAAMLMRPHPAKEAGQALRRGRRFYRWFLGQAIRNTSLVVGAATALLIGGLALIPFIGREFVPIMDEGSIVVNLVRLPSISLSESLTIAGDVERLLLGIRDVRSVVSRTGANELGTDPMGMELSDMYVLLKPESEWEAPSKRDIEEQVRSRLDQVPGVVFGLSQPIAMRVDELVSGVRSQVAVKLFGDDLDVLQVKGEEIARTLRQVTGMSDIRIEQISGLYYLKLDIDRSRVARHGINVADITEVIQAVGVGMEAGEVFEGQRRFPIVVRFPDDRRNDVESIAALWVTAPDGSRIPLRELADIRIVEGPAQISREQASRRIVVEANVVGRDLVGAVEEAQAAVETHVQLPPGYYVTWGGQFENQQRAMRRLAIVVPIVIGLIFLLLFLTFGNLRQAALILLAIPFAMVGGLVALLIGGLYLSVPASVGFIALFGVAVLNGVVKISYINQLREQGMALDEAVLTGMVLRLRPILMTALVAALGLTPLLLASGPGSEIQRPLATVVIGGLISSTALTLIVLPVLYRWIEQRAEKRASDAQSGMPLTTVPRSS</sequence>
<dbReference type="EMBL" id="CP047423">
    <property type="protein sequence ID" value="QPD05698.1"/>
    <property type="molecule type" value="Genomic_DNA"/>
</dbReference>
<feature type="transmembrane region" description="Helical" evidence="8">
    <location>
        <begin position="472"/>
        <end position="501"/>
    </location>
</feature>
<dbReference type="Proteomes" id="UP000593737">
    <property type="component" value="Chromosome"/>
</dbReference>
<keyword evidence="3" id="KW-0813">Transport</keyword>
<keyword evidence="6 8" id="KW-1133">Transmembrane helix</keyword>
<dbReference type="InterPro" id="IPR027463">
    <property type="entry name" value="AcrB_DN_DC_subdom"/>
</dbReference>
<organism evidence="9 10">
    <name type="scientific">Candidatus Nitrospira kreftii</name>
    <dbReference type="NCBI Taxonomy" id="2652173"/>
    <lineage>
        <taxon>Bacteria</taxon>
        <taxon>Pseudomonadati</taxon>
        <taxon>Nitrospirota</taxon>
        <taxon>Nitrospiria</taxon>
        <taxon>Nitrospirales</taxon>
        <taxon>Nitrospiraceae</taxon>
        <taxon>Nitrospira</taxon>
    </lineage>
</organism>
<evidence type="ECO:0000256" key="5">
    <source>
        <dbReference type="ARBA" id="ARBA00022692"/>
    </source>
</evidence>
<evidence type="ECO:0000256" key="6">
    <source>
        <dbReference type="ARBA" id="ARBA00022989"/>
    </source>
</evidence>
<evidence type="ECO:0000313" key="10">
    <source>
        <dbReference type="Proteomes" id="UP000593737"/>
    </source>
</evidence>
<dbReference type="GO" id="GO:0005886">
    <property type="term" value="C:plasma membrane"/>
    <property type="evidence" value="ECO:0007669"/>
    <property type="project" value="UniProtKB-SubCell"/>
</dbReference>
<feature type="transmembrane region" description="Helical" evidence="8">
    <location>
        <begin position="338"/>
        <end position="354"/>
    </location>
</feature>
<keyword evidence="5 8" id="KW-0812">Transmembrane</keyword>
<feature type="transmembrane region" description="Helical" evidence="8">
    <location>
        <begin position="447"/>
        <end position="466"/>
    </location>
</feature>
<dbReference type="Gene3D" id="1.20.1640.10">
    <property type="entry name" value="Multidrug efflux transporter AcrB transmembrane domain"/>
    <property type="match status" value="2"/>
</dbReference>
<feature type="transmembrane region" description="Helical" evidence="8">
    <location>
        <begin position="385"/>
        <end position="406"/>
    </location>
</feature>
<reference evidence="9 10" key="1">
    <citation type="journal article" date="2020" name="ISME J.">
        <title>Enrichment and physiological characterization of a novel comammox Nitrospira indicates ammonium inhibition of complete nitrification.</title>
        <authorList>
            <person name="Sakoula D."/>
            <person name="Koch H."/>
            <person name="Frank J."/>
            <person name="Jetten M.S.M."/>
            <person name="van Kessel M.A.H.J."/>
            <person name="Lucker S."/>
        </authorList>
    </citation>
    <scope>NUCLEOTIDE SEQUENCE [LARGE SCALE GENOMIC DNA]</scope>
    <source>
        <strain evidence="9">Comreactor17</strain>
    </source>
</reference>
<dbReference type="Gene3D" id="3.30.70.1440">
    <property type="entry name" value="Multidrug efflux transporter AcrB pore domain"/>
    <property type="match status" value="1"/>
</dbReference>
<dbReference type="SUPFAM" id="SSF82714">
    <property type="entry name" value="Multidrug efflux transporter AcrB TolC docking domain, DN and DC subdomains"/>
    <property type="match status" value="2"/>
</dbReference>